<dbReference type="RefSeq" id="WP_256945960.1">
    <property type="nucleotide sequence ID" value="NZ_JANHNZ010000016.1"/>
</dbReference>
<feature type="transmembrane region" description="Helical" evidence="1">
    <location>
        <begin position="6"/>
        <end position="28"/>
    </location>
</feature>
<organism evidence="2 3">
    <name type="scientific">Granulicatella seriolae</name>
    <dbReference type="NCBI Taxonomy" id="2967226"/>
    <lineage>
        <taxon>Bacteria</taxon>
        <taxon>Bacillati</taxon>
        <taxon>Bacillota</taxon>
        <taxon>Bacilli</taxon>
        <taxon>Lactobacillales</taxon>
        <taxon>Carnobacteriaceae</taxon>
        <taxon>Granulicatella</taxon>
    </lineage>
</organism>
<evidence type="ECO:0000313" key="2">
    <source>
        <dbReference type="EMBL" id="MCQ9210850.1"/>
    </source>
</evidence>
<name>A0ABT1WRD0_9LACT</name>
<evidence type="ECO:0000313" key="3">
    <source>
        <dbReference type="Proteomes" id="UP001059480"/>
    </source>
</evidence>
<reference evidence="2" key="1">
    <citation type="submission" date="2022-07" db="EMBL/GenBank/DDBJ databases">
        <authorList>
            <person name="Jung M.-Y."/>
            <person name="Lee M."/>
        </authorList>
    </citation>
    <scope>NUCLEOTIDE SEQUENCE</scope>
    <source>
        <strain evidence="2">S8</strain>
    </source>
</reference>
<dbReference type="EMBL" id="JANHNZ010000016">
    <property type="protein sequence ID" value="MCQ9210850.1"/>
    <property type="molecule type" value="Genomic_DNA"/>
</dbReference>
<reference evidence="2" key="3">
    <citation type="journal article" date="2023" name="Microbiol. Resour. Announc.">
        <title>Draft Genome Sequence of Granulicatella sp. Strain S8, Isolated from a Marine Fish, Seriola quinqueradiata.</title>
        <authorList>
            <person name="Lee M."/>
            <person name="Farooq A."/>
            <person name="Jeong J.B."/>
            <person name="Jung M.Y."/>
        </authorList>
    </citation>
    <scope>NUCLEOTIDE SEQUENCE</scope>
    <source>
        <strain evidence="2">S8</strain>
    </source>
</reference>
<comment type="caution">
    <text evidence="2">The sequence shown here is derived from an EMBL/GenBank/DDBJ whole genome shotgun (WGS) entry which is preliminary data.</text>
</comment>
<feature type="transmembrane region" description="Helical" evidence="1">
    <location>
        <begin position="40"/>
        <end position="59"/>
    </location>
</feature>
<gene>
    <name evidence="2" type="ORF">NPA36_09915</name>
</gene>
<protein>
    <submittedName>
        <fullName evidence="2">Uncharacterized protein</fullName>
    </submittedName>
</protein>
<proteinExistence type="predicted"/>
<reference evidence="2" key="2">
    <citation type="journal article" date="2023" name="Curr. Microbiol.">
        <title>Granulicatella seriolae sp. nov., a Novel Facultative Anaerobe Isolated from Yellowtail Marine Fish.</title>
        <authorList>
            <person name="Lee M."/>
            <person name="Choi Y.J."/>
            <person name="Farooq A."/>
            <person name="Jeong J.B."/>
            <person name="Jung M.Y."/>
        </authorList>
    </citation>
    <scope>NUCLEOTIDE SEQUENCE</scope>
    <source>
        <strain evidence="2">S8</strain>
    </source>
</reference>
<keyword evidence="1" id="KW-1133">Transmembrane helix</keyword>
<dbReference type="Proteomes" id="UP001059480">
    <property type="component" value="Unassembled WGS sequence"/>
</dbReference>
<keyword evidence="3" id="KW-1185">Reference proteome</keyword>
<keyword evidence="1" id="KW-0812">Transmembrane</keyword>
<sequence>MSKKQLLYIEVVFPTVWMLSFIIWKTLVRKMVLLEALQDAVNITVMLYLLVNLLLYINYDKAFSDDE</sequence>
<accession>A0ABT1WRD0</accession>
<keyword evidence="1" id="KW-0472">Membrane</keyword>
<evidence type="ECO:0000256" key="1">
    <source>
        <dbReference type="SAM" id="Phobius"/>
    </source>
</evidence>